<name>A0AAW1F409_ZOAVI</name>
<dbReference type="EMBL" id="JBCEZU010000111">
    <property type="protein sequence ID" value="KAK9529403.1"/>
    <property type="molecule type" value="Genomic_DNA"/>
</dbReference>
<reference evidence="1 2" key="1">
    <citation type="journal article" date="2024" name="Genome Biol. Evol.">
        <title>Chromosome-level genome assembly of the viviparous eelpout Zoarces viviparus.</title>
        <authorList>
            <person name="Fuhrmann N."/>
            <person name="Brasseur M.V."/>
            <person name="Bakowski C.E."/>
            <person name="Podsiadlowski L."/>
            <person name="Prost S."/>
            <person name="Krehenwinkel H."/>
            <person name="Mayer C."/>
        </authorList>
    </citation>
    <scope>NUCLEOTIDE SEQUENCE [LARGE SCALE GENOMIC DNA]</scope>
    <source>
        <strain evidence="1">NO-MEL_2022_Ind0_liver</strain>
    </source>
</reference>
<sequence length="67" mass="6886">MMNAPLGPSWHLEHICPAGTRTDMVHASGIKLPLALSPEAAGKGSFLAVSTAPASNTPQGNAVWAHL</sequence>
<accession>A0AAW1F409</accession>
<protein>
    <submittedName>
        <fullName evidence="1">Uncharacterized protein</fullName>
    </submittedName>
</protein>
<dbReference type="Proteomes" id="UP001488805">
    <property type="component" value="Unassembled WGS sequence"/>
</dbReference>
<evidence type="ECO:0000313" key="1">
    <source>
        <dbReference type="EMBL" id="KAK9529403.1"/>
    </source>
</evidence>
<keyword evidence="2" id="KW-1185">Reference proteome</keyword>
<organism evidence="1 2">
    <name type="scientific">Zoarces viviparus</name>
    <name type="common">Viviparous eelpout</name>
    <name type="synonym">Blennius viviparus</name>
    <dbReference type="NCBI Taxonomy" id="48416"/>
    <lineage>
        <taxon>Eukaryota</taxon>
        <taxon>Metazoa</taxon>
        <taxon>Chordata</taxon>
        <taxon>Craniata</taxon>
        <taxon>Vertebrata</taxon>
        <taxon>Euteleostomi</taxon>
        <taxon>Actinopterygii</taxon>
        <taxon>Neopterygii</taxon>
        <taxon>Teleostei</taxon>
        <taxon>Neoteleostei</taxon>
        <taxon>Acanthomorphata</taxon>
        <taxon>Eupercaria</taxon>
        <taxon>Perciformes</taxon>
        <taxon>Cottioidei</taxon>
        <taxon>Zoarcales</taxon>
        <taxon>Zoarcidae</taxon>
        <taxon>Zoarcinae</taxon>
        <taxon>Zoarces</taxon>
    </lineage>
</organism>
<proteinExistence type="predicted"/>
<comment type="caution">
    <text evidence="1">The sequence shown here is derived from an EMBL/GenBank/DDBJ whole genome shotgun (WGS) entry which is preliminary data.</text>
</comment>
<dbReference type="AlphaFoldDB" id="A0AAW1F409"/>
<evidence type="ECO:0000313" key="2">
    <source>
        <dbReference type="Proteomes" id="UP001488805"/>
    </source>
</evidence>
<gene>
    <name evidence="1" type="ORF">VZT92_013497</name>
</gene>